<dbReference type="EMBL" id="REGN01000371">
    <property type="protein sequence ID" value="RNA42379.1"/>
    <property type="molecule type" value="Genomic_DNA"/>
</dbReference>
<dbReference type="Proteomes" id="UP000276133">
    <property type="component" value="Unassembled WGS sequence"/>
</dbReference>
<proteinExistence type="predicted"/>
<reference evidence="1 2" key="1">
    <citation type="journal article" date="2018" name="Sci. Rep.">
        <title>Genomic signatures of local adaptation to the degree of environmental predictability in rotifers.</title>
        <authorList>
            <person name="Franch-Gras L."/>
            <person name="Hahn C."/>
            <person name="Garcia-Roger E.M."/>
            <person name="Carmona M.J."/>
            <person name="Serra M."/>
            <person name="Gomez A."/>
        </authorList>
    </citation>
    <scope>NUCLEOTIDE SEQUENCE [LARGE SCALE GENOMIC DNA]</scope>
    <source>
        <strain evidence="1">HYR1</strain>
    </source>
</reference>
<evidence type="ECO:0000313" key="2">
    <source>
        <dbReference type="Proteomes" id="UP000276133"/>
    </source>
</evidence>
<organism evidence="1 2">
    <name type="scientific">Brachionus plicatilis</name>
    <name type="common">Marine rotifer</name>
    <name type="synonym">Brachionus muelleri</name>
    <dbReference type="NCBI Taxonomy" id="10195"/>
    <lineage>
        <taxon>Eukaryota</taxon>
        <taxon>Metazoa</taxon>
        <taxon>Spiralia</taxon>
        <taxon>Gnathifera</taxon>
        <taxon>Rotifera</taxon>
        <taxon>Eurotatoria</taxon>
        <taxon>Monogononta</taxon>
        <taxon>Pseudotrocha</taxon>
        <taxon>Ploima</taxon>
        <taxon>Brachionidae</taxon>
        <taxon>Brachionus</taxon>
    </lineage>
</organism>
<dbReference type="AlphaFoldDB" id="A0A3M7T3A6"/>
<gene>
    <name evidence="1" type="ORF">BpHYR1_047689</name>
</gene>
<protein>
    <submittedName>
        <fullName evidence="1">Uncharacterized protein</fullName>
    </submittedName>
</protein>
<sequence length="85" mass="9534">MIMSTLLSSERPKHFLIDPPVNEPHETGRFLLVKLTRYRTKELRPLTISSSKSSSDSLSSPIICVSEFDRSLLLPIISSNSESSE</sequence>
<evidence type="ECO:0000313" key="1">
    <source>
        <dbReference type="EMBL" id="RNA42379.1"/>
    </source>
</evidence>
<accession>A0A3M7T3A6</accession>
<keyword evidence="2" id="KW-1185">Reference proteome</keyword>
<comment type="caution">
    <text evidence="1">The sequence shown here is derived from an EMBL/GenBank/DDBJ whole genome shotgun (WGS) entry which is preliminary data.</text>
</comment>
<name>A0A3M7T3A6_BRAPC</name>